<organism evidence="1 2">
    <name type="scientific">Mya arenaria</name>
    <name type="common">Soft-shell clam</name>
    <dbReference type="NCBI Taxonomy" id="6604"/>
    <lineage>
        <taxon>Eukaryota</taxon>
        <taxon>Metazoa</taxon>
        <taxon>Spiralia</taxon>
        <taxon>Lophotrochozoa</taxon>
        <taxon>Mollusca</taxon>
        <taxon>Bivalvia</taxon>
        <taxon>Autobranchia</taxon>
        <taxon>Heteroconchia</taxon>
        <taxon>Euheterodonta</taxon>
        <taxon>Imparidentia</taxon>
        <taxon>Neoheterodontei</taxon>
        <taxon>Myida</taxon>
        <taxon>Myoidea</taxon>
        <taxon>Myidae</taxon>
        <taxon>Mya</taxon>
    </lineage>
</organism>
<keyword evidence="2" id="KW-1185">Reference proteome</keyword>
<gene>
    <name evidence="1" type="ORF">MAR_037104</name>
</gene>
<dbReference type="EMBL" id="CP111024">
    <property type="protein sequence ID" value="WAR23435.1"/>
    <property type="molecule type" value="Genomic_DNA"/>
</dbReference>
<sequence>MNTPFATVMSFATDREVTVVSTSGPSVGAWGPPQRPVTLLTVTTSVQTVTKPVSIRPVWDTTADVAQGGLELTVT</sequence>
<protein>
    <submittedName>
        <fullName evidence="1">Uncharacterized protein</fullName>
    </submittedName>
</protein>
<name>A0ABY7FML1_MYAAR</name>
<evidence type="ECO:0000313" key="2">
    <source>
        <dbReference type="Proteomes" id="UP001164746"/>
    </source>
</evidence>
<accession>A0ABY7FML1</accession>
<reference evidence="1" key="1">
    <citation type="submission" date="2022-11" db="EMBL/GenBank/DDBJ databases">
        <title>Centuries of genome instability and evolution in soft-shell clam transmissible cancer (bioRxiv).</title>
        <authorList>
            <person name="Hart S.F.M."/>
            <person name="Yonemitsu M.A."/>
            <person name="Giersch R.M."/>
            <person name="Beal B.F."/>
            <person name="Arriagada G."/>
            <person name="Davis B.W."/>
            <person name="Ostrander E.A."/>
            <person name="Goff S.P."/>
            <person name="Metzger M.J."/>
        </authorList>
    </citation>
    <scope>NUCLEOTIDE SEQUENCE</scope>
    <source>
        <strain evidence="1">MELC-2E11</strain>
        <tissue evidence="1">Siphon/mantle</tissue>
    </source>
</reference>
<evidence type="ECO:0000313" key="1">
    <source>
        <dbReference type="EMBL" id="WAR23435.1"/>
    </source>
</evidence>
<dbReference type="Proteomes" id="UP001164746">
    <property type="component" value="Chromosome 13"/>
</dbReference>
<proteinExistence type="predicted"/>